<accession>V7AQA3</accession>
<evidence type="ECO:0000313" key="3">
    <source>
        <dbReference type="Proteomes" id="UP000000226"/>
    </source>
</evidence>
<dbReference type="eggNOG" id="ENOG502QS67">
    <property type="taxonomic scope" value="Eukaryota"/>
</dbReference>
<name>V7AQA3_PHAVU</name>
<dbReference type="Pfam" id="PF03407">
    <property type="entry name" value="Nucleotid_trans"/>
    <property type="match status" value="1"/>
</dbReference>
<evidence type="ECO:0000259" key="1">
    <source>
        <dbReference type="Pfam" id="PF03407"/>
    </source>
</evidence>
<evidence type="ECO:0000313" key="2">
    <source>
        <dbReference type="EMBL" id="ESW06391.1"/>
    </source>
</evidence>
<reference evidence="3" key="1">
    <citation type="journal article" date="2014" name="Nat. Genet.">
        <title>A reference genome for common bean and genome-wide analysis of dual domestications.</title>
        <authorList>
            <person name="Schmutz J."/>
            <person name="McClean P.E."/>
            <person name="Mamidi S."/>
            <person name="Wu G.A."/>
            <person name="Cannon S.B."/>
            <person name="Grimwood J."/>
            <person name="Jenkins J."/>
            <person name="Shu S."/>
            <person name="Song Q."/>
            <person name="Chavarro C."/>
            <person name="Torres-Torres M."/>
            <person name="Geffroy V."/>
            <person name="Moghaddam S.M."/>
            <person name="Gao D."/>
            <person name="Abernathy B."/>
            <person name="Barry K."/>
            <person name="Blair M."/>
            <person name="Brick M.A."/>
            <person name="Chovatia M."/>
            <person name="Gepts P."/>
            <person name="Goodstein D.M."/>
            <person name="Gonzales M."/>
            <person name="Hellsten U."/>
            <person name="Hyten D.L."/>
            <person name="Jia G."/>
            <person name="Kelly J.D."/>
            <person name="Kudrna D."/>
            <person name="Lee R."/>
            <person name="Richard M.M."/>
            <person name="Miklas P.N."/>
            <person name="Osorno J.M."/>
            <person name="Rodrigues J."/>
            <person name="Thareau V."/>
            <person name="Urrea C.A."/>
            <person name="Wang M."/>
            <person name="Yu Y."/>
            <person name="Zhang M."/>
            <person name="Wing R.A."/>
            <person name="Cregan P.B."/>
            <person name="Rokhsar D.S."/>
            <person name="Jackson S.A."/>
        </authorList>
    </citation>
    <scope>NUCLEOTIDE SEQUENCE [LARGE SCALE GENOMIC DNA]</scope>
    <source>
        <strain evidence="3">cv. G19833</strain>
    </source>
</reference>
<sequence length="352" mass="40743">MRRMMDNPLVSLATVSLIFIAAMLLYQGSSYFSNQIILFQKQPLNQSNFTNNVEACGDTLDCALAKASMGNKTVIIAVVNRAYVEQDVESDSTMLDIFLSSFWLGEGTRSLIHHILLVAVDQIAYDRCMFLKMNCFRLETDGVDFKGEKIYMSQDFIKMMWRRTQFLLEVLKHGYNFIFTDTDVMWLRDPFTRLSKNETEDLQISVDAYLGDPWSESHPINTGFYFVRSNNKTISLFEKWYGQKDNSKGKKEQDVLLDLVRSGIIKHLGLRVRFLDTLYFSGFCQDSKDFRAVVTVHANCCRSIIAKEADMKASLSDWKRFKKLEANSTESPKWTSHKWCKESWEKPLKVKD</sequence>
<dbReference type="PANTHER" id="PTHR46038">
    <property type="entry name" value="EXPRESSED PROTEIN-RELATED"/>
    <property type="match status" value="1"/>
</dbReference>
<gene>
    <name evidence="2" type="ORF">PHAVU_010G044600g</name>
</gene>
<keyword evidence="3" id="KW-1185">Reference proteome</keyword>
<dbReference type="PANTHER" id="PTHR46038:SF12">
    <property type="entry name" value="OS03G0731800 PROTEIN"/>
    <property type="match status" value="1"/>
</dbReference>
<dbReference type="EMBL" id="CM002297">
    <property type="protein sequence ID" value="ESW06391.1"/>
    <property type="molecule type" value="Genomic_DNA"/>
</dbReference>
<dbReference type="AlphaFoldDB" id="V7AQA3"/>
<protein>
    <recommendedName>
        <fullName evidence="1">Nucleotide-diphospho-sugar transferase domain-containing protein</fullName>
    </recommendedName>
</protein>
<dbReference type="OMA" id="ICEDSRD"/>
<dbReference type="Proteomes" id="UP000000226">
    <property type="component" value="Chromosome 10"/>
</dbReference>
<dbReference type="InterPro" id="IPR044821">
    <property type="entry name" value="At1g28695/At4g15970-like"/>
</dbReference>
<organism evidence="2 3">
    <name type="scientific">Phaseolus vulgaris</name>
    <name type="common">Kidney bean</name>
    <name type="synonym">French bean</name>
    <dbReference type="NCBI Taxonomy" id="3885"/>
    <lineage>
        <taxon>Eukaryota</taxon>
        <taxon>Viridiplantae</taxon>
        <taxon>Streptophyta</taxon>
        <taxon>Embryophyta</taxon>
        <taxon>Tracheophyta</taxon>
        <taxon>Spermatophyta</taxon>
        <taxon>Magnoliopsida</taxon>
        <taxon>eudicotyledons</taxon>
        <taxon>Gunneridae</taxon>
        <taxon>Pentapetalae</taxon>
        <taxon>rosids</taxon>
        <taxon>fabids</taxon>
        <taxon>Fabales</taxon>
        <taxon>Fabaceae</taxon>
        <taxon>Papilionoideae</taxon>
        <taxon>50 kb inversion clade</taxon>
        <taxon>NPAAA clade</taxon>
        <taxon>indigoferoid/millettioid clade</taxon>
        <taxon>Phaseoleae</taxon>
        <taxon>Phaseolus</taxon>
    </lineage>
</organism>
<proteinExistence type="predicted"/>
<feature type="domain" description="Nucleotide-diphospho-sugar transferase" evidence="1">
    <location>
        <begin position="111"/>
        <end position="311"/>
    </location>
</feature>
<dbReference type="Gramene" id="ESW06391">
    <property type="protein sequence ID" value="ESW06391"/>
    <property type="gene ID" value="PHAVU_010G044600g"/>
</dbReference>
<dbReference type="InterPro" id="IPR005069">
    <property type="entry name" value="Nucl-diP-sugar_transferase"/>
</dbReference>
<dbReference type="OrthoDB" id="540503at2759"/>